<dbReference type="InterPro" id="IPR002182">
    <property type="entry name" value="NB-ARC"/>
</dbReference>
<dbReference type="PANTHER" id="PTHR36766">
    <property type="entry name" value="PLANT BROAD-SPECTRUM MILDEW RESISTANCE PROTEIN RPW8"/>
    <property type="match status" value="1"/>
</dbReference>
<keyword evidence="3" id="KW-1185">Reference proteome</keyword>
<organism evidence="2 3">
    <name type="scientific">Oryza meyeriana var. granulata</name>
    <dbReference type="NCBI Taxonomy" id="110450"/>
    <lineage>
        <taxon>Eukaryota</taxon>
        <taxon>Viridiplantae</taxon>
        <taxon>Streptophyta</taxon>
        <taxon>Embryophyta</taxon>
        <taxon>Tracheophyta</taxon>
        <taxon>Spermatophyta</taxon>
        <taxon>Magnoliopsida</taxon>
        <taxon>Liliopsida</taxon>
        <taxon>Poales</taxon>
        <taxon>Poaceae</taxon>
        <taxon>BOP clade</taxon>
        <taxon>Oryzoideae</taxon>
        <taxon>Oryzeae</taxon>
        <taxon>Oryzinae</taxon>
        <taxon>Oryza</taxon>
        <taxon>Oryza meyeriana</taxon>
    </lineage>
</organism>
<protein>
    <recommendedName>
        <fullName evidence="1">NB-ARC domain-containing protein</fullName>
    </recommendedName>
</protein>
<reference evidence="2 3" key="1">
    <citation type="submission" date="2019-11" db="EMBL/GenBank/DDBJ databases">
        <title>Whole genome sequence of Oryza granulata.</title>
        <authorList>
            <person name="Li W."/>
        </authorList>
    </citation>
    <scope>NUCLEOTIDE SEQUENCE [LARGE SCALE GENOMIC DNA]</scope>
    <source>
        <strain evidence="3">cv. Menghai</strain>
        <tissue evidence="2">Leaf</tissue>
    </source>
</reference>
<dbReference type="SUPFAM" id="SSF52540">
    <property type="entry name" value="P-loop containing nucleoside triphosphate hydrolases"/>
    <property type="match status" value="1"/>
</dbReference>
<dbReference type="PANTHER" id="PTHR36766:SF55">
    <property type="entry name" value="OS11G0492900 PROTEIN"/>
    <property type="match status" value="1"/>
</dbReference>
<dbReference type="GO" id="GO:0043531">
    <property type="term" value="F:ADP binding"/>
    <property type="evidence" value="ECO:0007669"/>
    <property type="project" value="InterPro"/>
</dbReference>
<dbReference type="OrthoDB" id="37484at2759"/>
<name>A0A6G1EXL1_9ORYZ</name>
<feature type="domain" description="NB-ARC" evidence="1">
    <location>
        <begin position="14"/>
        <end position="131"/>
    </location>
</feature>
<dbReference type="PRINTS" id="PR00364">
    <property type="entry name" value="DISEASERSIST"/>
</dbReference>
<proteinExistence type="predicted"/>
<accession>A0A6G1EXL1</accession>
<dbReference type="EMBL" id="SPHZ02000002">
    <property type="protein sequence ID" value="KAF0929345.1"/>
    <property type="molecule type" value="Genomic_DNA"/>
</dbReference>
<comment type="caution">
    <text evidence="2">The sequence shown here is derived from an EMBL/GenBank/DDBJ whole genome shotgun (WGS) entry which is preliminary data.</text>
</comment>
<dbReference type="InterPro" id="IPR027417">
    <property type="entry name" value="P-loop_NTPase"/>
</dbReference>
<evidence type="ECO:0000259" key="1">
    <source>
        <dbReference type="Pfam" id="PF00931"/>
    </source>
</evidence>
<evidence type="ECO:0000313" key="2">
    <source>
        <dbReference type="EMBL" id="KAF0929345.1"/>
    </source>
</evidence>
<gene>
    <name evidence="2" type="ORF">E2562_019926</name>
</gene>
<sequence>MVDFEKDIVSRSRDEEKKKIIKLLLDDANGKDLTVLPVFGMPGLGKTTFIQLIYNDPEIKNYFQIRRWCCVPDVFDIVTITNSICMRSEINREKALQDLQEEVGGKKFLIVLDDVWNWDFDKWGKLKTFLRQGGKVLYVH</sequence>
<dbReference type="Gene3D" id="3.40.50.300">
    <property type="entry name" value="P-loop containing nucleotide triphosphate hydrolases"/>
    <property type="match status" value="1"/>
</dbReference>
<dbReference type="AlphaFoldDB" id="A0A6G1EXL1"/>
<evidence type="ECO:0000313" key="3">
    <source>
        <dbReference type="Proteomes" id="UP000479710"/>
    </source>
</evidence>
<dbReference type="Pfam" id="PF00931">
    <property type="entry name" value="NB-ARC"/>
    <property type="match status" value="1"/>
</dbReference>
<dbReference type="Proteomes" id="UP000479710">
    <property type="component" value="Unassembled WGS sequence"/>
</dbReference>